<feature type="transmembrane region" description="Helical" evidence="1">
    <location>
        <begin position="40"/>
        <end position="61"/>
    </location>
</feature>
<gene>
    <name evidence="3" type="ORF">B0A73_11125</name>
    <name evidence="2" type="ORF">IW18_21865</name>
</gene>
<keyword evidence="1" id="KW-0812">Transmembrane</keyword>
<reference evidence="2 4" key="1">
    <citation type="submission" date="2015-01" db="EMBL/GenBank/DDBJ databases">
        <title>Genome of Flavobacterium hibernum DSM 12611.</title>
        <authorList>
            <person name="Stropko S.J."/>
            <person name="Pipes S.E."/>
            <person name="Newman J.D."/>
        </authorList>
    </citation>
    <scope>NUCLEOTIDE SEQUENCE [LARGE SCALE GENOMIC DNA]</scope>
    <source>
        <strain evidence="2 4">DSM 12611</strain>
    </source>
</reference>
<dbReference type="EMBL" id="JPRK01000027">
    <property type="protein sequence ID" value="KIO50604.1"/>
    <property type="molecule type" value="Genomic_DNA"/>
</dbReference>
<organism evidence="2 4">
    <name type="scientific">Flavobacterium hibernum</name>
    <dbReference type="NCBI Taxonomy" id="37752"/>
    <lineage>
        <taxon>Bacteria</taxon>
        <taxon>Pseudomonadati</taxon>
        <taxon>Bacteroidota</taxon>
        <taxon>Flavobacteriia</taxon>
        <taxon>Flavobacteriales</taxon>
        <taxon>Flavobacteriaceae</taxon>
        <taxon>Flavobacterium</taxon>
    </lineage>
</organism>
<feature type="transmembrane region" description="Helical" evidence="1">
    <location>
        <begin position="7"/>
        <end position="28"/>
    </location>
</feature>
<evidence type="ECO:0000313" key="4">
    <source>
        <dbReference type="Proteomes" id="UP000032061"/>
    </source>
</evidence>
<accession>A0A0D0EDH3</accession>
<dbReference type="RefSeq" id="WP_041520334.1">
    <property type="nucleotide sequence ID" value="NZ_JPRK01000027.1"/>
</dbReference>
<keyword evidence="5" id="KW-1185">Reference proteome</keyword>
<dbReference type="Proteomes" id="UP000198302">
    <property type="component" value="Unassembled WGS sequence"/>
</dbReference>
<evidence type="ECO:0000313" key="2">
    <source>
        <dbReference type="EMBL" id="KIO50604.1"/>
    </source>
</evidence>
<dbReference type="STRING" id="37752.IW18_21865"/>
<comment type="caution">
    <text evidence="2">The sequence shown here is derived from an EMBL/GenBank/DDBJ whole genome shotgun (WGS) entry which is preliminary data.</text>
</comment>
<feature type="transmembrane region" description="Helical" evidence="1">
    <location>
        <begin position="73"/>
        <end position="91"/>
    </location>
</feature>
<reference evidence="3 5" key="2">
    <citation type="submission" date="2016-11" db="EMBL/GenBank/DDBJ databases">
        <title>Whole genomes of Flavobacteriaceae.</title>
        <authorList>
            <person name="Stine C."/>
            <person name="Li C."/>
            <person name="Tadesse D."/>
        </authorList>
    </citation>
    <scope>NUCLEOTIDE SEQUENCE [LARGE SCALE GENOMIC DNA]</scope>
    <source>
        <strain evidence="3 5">ATCC 51468</strain>
    </source>
</reference>
<keyword evidence="1" id="KW-0472">Membrane</keyword>
<protein>
    <submittedName>
        <fullName evidence="2">Uncharacterized protein</fullName>
    </submittedName>
</protein>
<dbReference type="Proteomes" id="UP000032061">
    <property type="component" value="Unassembled WGS sequence"/>
</dbReference>
<dbReference type="AlphaFoldDB" id="A0A0D0EDH3"/>
<dbReference type="EMBL" id="MUGX01000012">
    <property type="protein sequence ID" value="OXA87470.1"/>
    <property type="molecule type" value="Genomic_DNA"/>
</dbReference>
<evidence type="ECO:0000313" key="5">
    <source>
        <dbReference type="Proteomes" id="UP000198302"/>
    </source>
</evidence>
<sequence length="93" mass="10721">MNNFLKNWTLFFVFGILSIIGGIIYAIILINGYSAPDKLMGIYVLFCLIPVLVIILIDRFLVKKFGNQKVNKVQFYFLGFILFLLVLRTIVDL</sequence>
<dbReference type="OrthoDB" id="1274032at2"/>
<evidence type="ECO:0000256" key="1">
    <source>
        <dbReference type="SAM" id="Phobius"/>
    </source>
</evidence>
<keyword evidence="1" id="KW-1133">Transmembrane helix</keyword>
<proteinExistence type="predicted"/>
<name>A0A0D0EDH3_9FLAO</name>
<evidence type="ECO:0000313" key="3">
    <source>
        <dbReference type="EMBL" id="OXA87470.1"/>
    </source>
</evidence>